<feature type="compositionally biased region" description="Polar residues" evidence="1">
    <location>
        <begin position="777"/>
        <end position="797"/>
    </location>
</feature>
<dbReference type="Proteomes" id="UP001249851">
    <property type="component" value="Unassembled WGS sequence"/>
</dbReference>
<dbReference type="Pfam" id="PF00501">
    <property type="entry name" value="AMP-binding"/>
    <property type="match status" value="1"/>
</dbReference>
<organism evidence="4 5">
    <name type="scientific">Acropora cervicornis</name>
    <name type="common">Staghorn coral</name>
    <dbReference type="NCBI Taxonomy" id="6130"/>
    <lineage>
        <taxon>Eukaryota</taxon>
        <taxon>Metazoa</taxon>
        <taxon>Cnidaria</taxon>
        <taxon>Anthozoa</taxon>
        <taxon>Hexacorallia</taxon>
        <taxon>Scleractinia</taxon>
        <taxon>Astrocoeniina</taxon>
        <taxon>Acroporidae</taxon>
        <taxon>Acropora</taxon>
    </lineage>
</organism>
<dbReference type="InterPro" id="IPR011047">
    <property type="entry name" value="Quinoprotein_ADH-like_sf"/>
</dbReference>
<dbReference type="SMART" id="SM00564">
    <property type="entry name" value="PQQ"/>
    <property type="match status" value="4"/>
</dbReference>
<dbReference type="PROSITE" id="PS00455">
    <property type="entry name" value="AMP_BINDING"/>
    <property type="match status" value="1"/>
</dbReference>
<evidence type="ECO:0000313" key="4">
    <source>
        <dbReference type="EMBL" id="KAK2563498.1"/>
    </source>
</evidence>
<feature type="region of interest" description="Disordered" evidence="1">
    <location>
        <begin position="771"/>
        <end position="804"/>
    </location>
</feature>
<dbReference type="SUPFAM" id="SSF56801">
    <property type="entry name" value="Acetyl-CoA synthetase-like"/>
    <property type="match status" value="1"/>
</dbReference>
<dbReference type="InterPro" id="IPR006162">
    <property type="entry name" value="Ppantetheine_attach_site"/>
</dbReference>
<dbReference type="SUPFAM" id="SSF50998">
    <property type="entry name" value="Quinoprotein alcohol dehydrogenase-like"/>
    <property type="match status" value="1"/>
</dbReference>
<protein>
    <submittedName>
        <fullName evidence="4">Beta-alanine-activating enzyme</fullName>
    </submittedName>
</protein>
<keyword evidence="5" id="KW-1185">Reference proteome</keyword>
<dbReference type="InterPro" id="IPR052091">
    <property type="entry name" value="Beta-ala_Activ/Resist"/>
</dbReference>
<dbReference type="Pfam" id="PF13570">
    <property type="entry name" value="Beta-prop_ACSF4"/>
    <property type="match status" value="1"/>
</dbReference>
<dbReference type="PROSITE" id="PS00012">
    <property type="entry name" value="PHOSPHOPANTETHEINE"/>
    <property type="match status" value="1"/>
</dbReference>
<proteinExistence type="predicted"/>
<dbReference type="PANTHER" id="PTHR44394">
    <property type="entry name" value="BETA-ALANINE-ACTIVATING ENZYME"/>
    <property type="match status" value="1"/>
</dbReference>
<feature type="domain" description="AMP-dependent synthetase/ligase" evidence="2">
    <location>
        <begin position="9"/>
        <end position="401"/>
    </location>
</feature>
<dbReference type="InterPro" id="IPR020845">
    <property type="entry name" value="AMP-binding_CS"/>
</dbReference>
<dbReference type="EMBL" id="JARQWQ010000025">
    <property type="protein sequence ID" value="KAK2563498.1"/>
    <property type="molecule type" value="Genomic_DNA"/>
</dbReference>
<dbReference type="Gene3D" id="3.30.300.30">
    <property type="match status" value="1"/>
</dbReference>
<dbReference type="AlphaFoldDB" id="A0AAD9QLK7"/>
<dbReference type="InterPro" id="IPR015943">
    <property type="entry name" value="WD40/YVTN_repeat-like_dom_sf"/>
</dbReference>
<reference evidence="4" key="2">
    <citation type="journal article" date="2023" name="Science">
        <title>Genomic signatures of disease resistance in endangered staghorn corals.</title>
        <authorList>
            <person name="Vollmer S.V."/>
            <person name="Selwyn J.D."/>
            <person name="Despard B.A."/>
            <person name="Roesel C.L."/>
        </authorList>
    </citation>
    <scope>NUCLEOTIDE SEQUENCE</scope>
    <source>
        <strain evidence="4">K2</strain>
    </source>
</reference>
<evidence type="ECO:0000259" key="2">
    <source>
        <dbReference type="Pfam" id="PF00501"/>
    </source>
</evidence>
<evidence type="ECO:0000259" key="3">
    <source>
        <dbReference type="Pfam" id="PF13570"/>
    </source>
</evidence>
<dbReference type="InterPro" id="IPR000873">
    <property type="entry name" value="AMP-dep_synth/lig_dom"/>
</dbReference>
<dbReference type="InterPro" id="IPR018391">
    <property type="entry name" value="PQQ_b-propeller_rpt"/>
</dbReference>
<dbReference type="InterPro" id="IPR045851">
    <property type="entry name" value="AMP-bd_C_sf"/>
</dbReference>
<evidence type="ECO:0000313" key="5">
    <source>
        <dbReference type="Proteomes" id="UP001249851"/>
    </source>
</evidence>
<dbReference type="InterPro" id="IPR002372">
    <property type="entry name" value="PQQ_rpt_dom"/>
</dbReference>
<dbReference type="GO" id="GO:0043041">
    <property type="term" value="P:amino acid activation for nonribosomal peptide biosynthetic process"/>
    <property type="evidence" value="ECO:0007669"/>
    <property type="project" value="TreeGrafter"/>
</dbReference>
<sequence>METLHSMFEKSACSFAANIAITFNSGAIQHHLRYQELDRQASRLADTLASLIDKRKVVAVYSRQSIELVVCLLGILKNGCCFAPIDVDWPPEVVFRFLSKLSVNHILVEKMLVENFKSLLEWKHSPAFHDNKFELITNEVLDTNGFMFAKKVSSIALEAETANSLGLAYIMQSSGTTGEAKAVKVPQCCIVPNIIDIRRIFQLSPDDTILLASPYTFDPFVVQMFIAFAAGARLIIVPDSVKLAPSKLCQILFEEEKLTVLQPTPSLMHYIGQELINSKVLCENSSLRVLAFGGESCPTLSTLRKWRHPSNRTLIYNLYGITEVSCWASCYLIPVKQLLVDKRCSSSDSDSSFAEFPGDAPVDLVNSVPIGLPLLDTIIEVRDESECIVQEGMGQIYLGGSDRVCLLGNETSLISGTLRATGDWAYVKDGCIWFCGRKDRQIKRMGKRINLDTVEQEISEKLSHKPCSLVLEKVSSSHSKIHLFVADNLSSKNSEIITSSLPHEAKPDFIHMVSHLPVTAHGKVDRKALLKSILKISDSLATTSVREFLKHAWKESLLVSDKRKTFLFVGNYPQSLDGEIVDENDMFLACGGSSLSAVKLADIIESWIVKQGKSHMKLHDLLEVILGKNFGALCFYVESILSEALMEVRSDLTMSAVQNGMDRQTCFECNPATVENGIHEVSLKRKLSDSEESLQSNKKEGVEIIKRAALKTSSINKNRGSCHNEITATEELRSCCCSVQRCNLFSVCKDCKNSQPTEAYDGMRQQLVLGSEGRVTKPSSISSNKVNKNARPQSHPSSTEKEALSSKMTITYQWRTNLHKCIDASPLVVHSQGVGEGEVFIGSHSHIFMCIRLSDGEILWKRRLGDRIESSAALSACGRLVIVGCYDGKIYVFNRFTGETHWTFETKAAVKSSPCVDSQTGVAWCGSHDQHLYGLDVANKQCLCATHCGGGSCFSSPCVSSNPHLVFIATLAGRVLAIDATEHAMVWSHQCPKPIFASLLLIPTGIVCACVDGCVYCLDFQGNLLWKFETQAPIFCSPSYVDLNSQHSSLFGFVVFGSHDKSVFCLSPSGELQWTYRTDAQVYSSPFIADLSVGYSNTTCHATCNAACKNRGINKAQLAVFVFSTIGTLYALDLFSGVLLDSCSLDAPRMGLSFETKLAITLRDLEDTGCVTVTAHAFDVSRPTVSSYKNCQYHRNEDLCRERSKVALVSCNQGMRLPTRSAGQKIPSKIVWKKESASGKSFIHYKHFTV</sequence>
<feature type="domain" description="Pyrrolo-quinoline quinone repeat" evidence="3">
    <location>
        <begin position="818"/>
        <end position="1146"/>
    </location>
</feature>
<evidence type="ECO:0000256" key="1">
    <source>
        <dbReference type="SAM" id="MobiDB-lite"/>
    </source>
</evidence>
<accession>A0AAD9QLK7</accession>
<dbReference type="Gene3D" id="3.40.50.12780">
    <property type="entry name" value="N-terminal domain of ligase-like"/>
    <property type="match status" value="1"/>
</dbReference>
<reference evidence="4" key="1">
    <citation type="journal article" date="2023" name="G3 (Bethesda)">
        <title>Whole genome assembly and annotation of the endangered Caribbean coral Acropora cervicornis.</title>
        <authorList>
            <person name="Selwyn J.D."/>
            <person name="Vollmer S.V."/>
        </authorList>
    </citation>
    <scope>NUCLEOTIDE SEQUENCE</scope>
    <source>
        <strain evidence="4">K2</strain>
    </source>
</reference>
<dbReference type="InterPro" id="IPR042099">
    <property type="entry name" value="ANL_N_sf"/>
</dbReference>
<gene>
    <name evidence="4" type="ORF">P5673_013212</name>
</gene>
<comment type="caution">
    <text evidence="4">The sequence shown here is derived from an EMBL/GenBank/DDBJ whole genome shotgun (WGS) entry which is preliminary data.</text>
</comment>
<name>A0AAD9QLK7_ACRCE</name>
<dbReference type="Gene3D" id="2.130.10.10">
    <property type="entry name" value="YVTN repeat-like/Quinoprotein amine dehydrogenase"/>
    <property type="match status" value="2"/>
</dbReference>
<dbReference type="PANTHER" id="PTHR44394:SF1">
    <property type="entry name" value="BETA-ALANINE-ACTIVATING ENZYME"/>
    <property type="match status" value="1"/>
</dbReference>